<protein>
    <submittedName>
        <fullName evidence="3">Coiled-coil domain-containing protein 40</fullName>
    </submittedName>
</protein>
<evidence type="ECO:0000313" key="3">
    <source>
        <dbReference type="EMBL" id="KDR12987.1"/>
    </source>
</evidence>
<feature type="coiled-coil region" evidence="1">
    <location>
        <begin position="296"/>
        <end position="323"/>
    </location>
</feature>
<dbReference type="OMA" id="RMQRIQK"/>
<feature type="compositionally biased region" description="Basic and acidic residues" evidence="2">
    <location>
        <begin position="19"/>
        <end position="46"/>
    </location>
</feature>
<dbReference type="GO" id="GO:0035082">
    <property type="term" value="P:axoneme assembly"/>
    <property type="evidence" value="ECO:0007669"/>
    <property type="project" value="InterPro"/>
</dbReference>
<feature type="coiled-coil region" evidence="1">
    <location>
        <begin position="79"/>
        <end position="106"/>
    </location>
</feature>
<dbReference type="STRING" id="136037.A0A067R257"/>
<gene>
    <name evidence="3" type="ORF">L798_13193</name>
</gene>
<evidence type="ECO:0000256" key="2">
    <source>
        <dbReference type="SAM" id="MobiDB-lite"/>
    </source>
</evidence>
<evidence type="ECO:0000256" key="1">
    <source>
        <dbReference type="SAM" id="Coils"/>
    </source>
</evidence>
<dbReference type="OrthoDB" id="188741at2759"/>
<dbReference type="eggNOG" id="ENOG502QQ91">
    <property type="taxonomic scope" value="Eukaryota"/>
</dbReference>
<reference evidence="3 4" key="1">
    <citation type="journal article" date="2014" name="Nat. Commun.">
        <title>Molecular traces of alternative social organization in a termite genome.</title>
        <authorList>
            <person name="Terrapon N."/>
            <person name="Li C."/>
            <person name="Robertson H.M."/>
            <person name="Ji L."/>
            <person name="Meng X."/>
            <person name="Booth W."/>
            <person name="Chen Z."/>
            <person name="Childers C.P."/>
            <person name="Glastad K.M."/>
            <person name="Gokhale K."/>
            <person name="Gowin J."/>
            <person name="Gronenberg W."/>
            <person name="Hermansen R.A."/>
            <person name="Hu H."/>
            <person name="Hunt B.G."/>
            <person name="Huylmans A.K."/>
            <person name="Khalil S.M."/>
            <person name="Mitchell R.D."/>
            <person name="Munoz-Torres M.C."/>
            <person name="Mustard J.A."/>
            <person name="Pan H."/>
            <person name="Reese J.T."/>
            <person name="Scharf M.E."/>
            <person name="Sun F."/>
            <person name="Vogel H."/>
            <person name="Xiao J."/>
            <person name="Yang W."/>
            <person name="Yang Z."/>
            <person name="Yang Z."/>
            <person name="Zhou J."/>
            <person name="Zhu J."/>
            <person name="Brent C.S."/>
            <person name="Elsik C.G."/>
            <person name="Goodisman M.A."/>
            <person name="Liberles D.A."/>
            <person name="Roe R.M."/>
            <person name="Vargo E.L."/>
            <person name="Vilcinskas A."/>
            <person name="Wang J."/>
            <person name="Bornberg-Bauer E."/>
            <person name="Korb J."/>
            <person name="Zhang G."/>
            <person name="Liebig J."/>
        </authorList>
    </citation>
    <scope>NUCLEOTIDE SEQUENCE [LARGE SCALE GENOMIC DNA]</scope>
    <source>
        <tissue evidence="3">Whole organism</tissue>
    </source>
</reference>
<keyword evidence="4" id="KW-1185">Reference proteome</keyword>
<dbReference type="FunCoup" id="A0A067R257">
    <property type="interactions" value="73"/>
</dbReference>
<feature type="coiled-coil region" evidence="1">
    <location>
        <begin position="142"/>
        <end position="193"/>
    </location>
</feature>
<feature type="coiled-coil region" evidence="1">
    <location>
        <begin position="471"/>
        <end position="498"/>
    </location>
</feature>
<proteinExistence type="predicted"/>
<organism evidence="3 4">
    <name type="scientific">Zootermopsis nevadensis</name>
    <name type="common">Dampwood termite</name>
    <dbReference type="NCBI Taxonomy" id="136037"/>
    <lineage>
        <taxon>Eukaryota</taxon>
        <taxon>Metazoa</taxon>
        <taxon>Ecdysozoa</taxon>
        <taxon>Arthropoda</taxon>
        <taxon>Hexapoda</taxon>
        <taxon>Insecta</taxon>
        <taxon>Pterygota</taxon>
        <taxon>Neoptera</taxon>
        <taxon>Polyneoptera</taxon>
        <taxon>Dictyoptera</taxon>
        <taxon>Blattodea</taxon>
        <taxon>Blattoidea</taxon>
        <taxon>Termitoidae</taxon>
        <taxon>Termopsidae</taxon>
        <taxon>Zootermopsis</taxon>
    </lineage>
</organism>
<evidence type="ECO:0000313" key="4">
    <source>
        <dbReference type="Proteomes" id="UP000027135"/>
    </source>
</evidence>
<feature type="compositionally biased region" description="Polar residues" evidence="2">
    <location>
        <begin position="1"/>
        <end position="13"/>
    </location>
</feature>
<dbReference type="AlphaFoldDB" id="A0A067R257"/>
<dbReference type="InterPro" id="IPR037386">
    <property type="entry name" value="CCDC40"/>
</dbReference>
<dbReference type="PANTHER" id="PTHR16275">
    <property type="entry name" value="COILED-COIL DOMAIN-CONTAINING PROTEIN 40"/>
    <property type="match status" value="1"/>
</dbReference>
<name>A0A067R257_ZOONE</name>
<keyword evidence="1" id="KW-0175">Coiled coil</keyword>
<dbReference type="PANTHER" id="PTHR16275:SF8">
    <property type="entry name" value="COILED-COIL DOMAIN-CONTAINING PROTEIN 40"/>
    <property type="match status" value="1"/>
</dbReference>
<accession>A0A067R257</accession>
<sequence>MSESKTAATSTHSYPHLTYRSEENHDDVDPRNQRLAHDDKDMRHEQTPSLVSGLQGGDNEPEVLQPDHPLMKKFQVALKDHLTRQYNRLSEEILKLEAGIKNQKLECEKLGLNIYDVQQNVMRQQSVTDNYHKTIANITKIRQEIEAQVETCRNTYKSEQEKLNNAQKEEEDVRTELENLVCLEEKFADWEKQLESKLASSERISEKTKTDKKQFTKEMQKQDIFIFKLMTEVENLQGKNRNLSGLLKLKELEKNKVGQSVADTNADLETLDREQHRLMQSWSSVIISIQQRDKIYMSVMQDYNKVKQQLQTLINEIEGFKKASVEEMLKNEHLTIILKKIHSEEANLKRLIAVEEGKKGALEIQLASVHNMLEQTDKDVQEVMLVYHKNSHENKMLQKRVERLVNEKVALEDRILAKLQDQITQDKASKYLNKVLQTLRDKIRDKEIVVVNVVNQLTQTSKDLDHQKGMNEQTNIVLDDLKKQTETKEKELKSLQSDLHQSKFEVHKKQGTVDSLRKKLEQLTPKSGDEYLSPQEIKIKALEKNITKTIAKCEELQQFWLQQQTLTVKLANQRNEQVHNINLTHKQVLILDQKNLKIEHQINCQKKVNKVLNHSISSLNKKLLSLNLKLCERKEYMEILDKENLYTETYYMSVLKDAELEAVKLKSEIHDLEQEKIQLGGSLLEKQQEFLAWEKKLQIAQETKQNTQYEKGKEGDMVAMKAEIHRMQVRYSQLRKAQEKLIGDLEQSVAKRDAIVVQAEAACTGTHSTRHNFQKKLEDMQNKIKHVNSEIKSLQHQTKVAQQRHDQLIQQVKDKENELKQLEDTTRKLDVQLEEGKLQRQKNLEVLVRRQFKTRMYNDIKSGHYHLLFRSEQSLDVEMRHQKTINADLISILESLLTDFPPLMIPLTKALNTLQLKPA</sequence>
<dbReference type="InParanoid" id="A0A067R257"/>
<dbReference type="GO" id="GO:0005737">
    <property type="term" value="C:cytoplasm"/>
    <property type="evidence" value="ECO:0007669"/>
    <property type="project" value="TreeGrafter"/>
</dbReference>
<dbReference type="Proteomes" id="UP000027135">
    <property type="component" value="Unassembled WGS sequence"/>
</dbReference>
<dbReference type="EMBL" id="KK852980">
    <property type="protein sequence ID" value="KDR12987.1"/>
    <property type="molecule type" value="Genomic_DNA"/>
</dbReference>
<feature type="coiled-coil region" evidence="1">
    <location>
        <begin position="770"/>
        <end position="839"/>
    </location>
</feature>
<feature type="region of interest" description="Disordered" evidence="2">
    <location>
        <begin position="1"/>
        <end position="65"/>
    </location>
</feature>